<comment type="similarity">
    <text evidence="2">Belongs to the membrane fusion protein (MFP) (TC 8.A.1) family.</text>
</comment>
<feature type="domain" description="Multidrug resistance protein MdtA-like alpha-helical hairpin" evidence="5">
    <location>
        <begin position="122"/>
        <end position="189"/>
    </location>
</feature>
<dbReference type="KEGG" id="tim:GMBLW1_05380"/>
<dbReference type="NCBIfam" id="TIGR01730">
    <property type="entry name" value="RND_mfp"/>
    <property type="match status" value="1"/>
</dbReference>
<evidence type="ECO:0000313" key="9">
    <source>
        <dbReference type="EMBL" id="VIP03422.1"/>
    </source>
</evidence>
<dbReference type="InterPro" id="IPR058624">
    <property type="entry name" value="MdtA-like_HH"/>
</dbReference>
<keyword evidence="3" id="KW-0175">Coiled coil</keyword>
<dbReference type="GO" id="GO:0022857">
    <property type="term" value="F:transmembrane transporter activity"/>
    <property type="evidence" value="ECO:0007669"/>
    <property type="project" value="InterPro"/>
</dbReference>
<keyword evidence="4" id="KW-1133">Transmembrane helix</keyword>
<feature type="transmembrane region" description="Helical" evidence="4">
    <location>
        <begin position="21"/>
        <end position="39"/>
    </location>
</feature>
<evidence type="ECO:0000259" key="6">
    <source>
        <dbReference type="Pfam" id="PF25917"/>
    </source>
</evidence>
<dbReference type="GO" id="GO:0005886">
    <property type="term" value="C:plasma membrane"/>
    <property type="evidence" value="ECO:0007669"/>
    <property type="project" value="TreeGrafter"/>
</dbReference>
<evidence type="ECO:0000256" key="1">
    <source>
        <dbReference type="ARBA" id="ARBA00004196"/>
    </source>
</evidence>
<dbReference type="Pfam" id="PF25876">
    <property type="entry name" value="HH_MFP_RND"/>
    <property type="match status" value="1"/>
</dbReference>
<accession>A0A6C2YRC6</accession>
<dbReference type="Gene3D" id="2.40.420.20">
    <property type="match status" value="1"/>
</dbReference>
<dbReference type="Gene3D" id="1.10.287.470">
    <property type="entry name" value="Helix hairpin bin"/>
    <property type="match status" value="1"/>
</dbReference>
<dbReference type="InterPro" id="IPR058627">
    <property type="entry name" value="MdtA-like_C"/>
</dbReference>
<dbReference type="Pfam" id="PF25944">
    <property type="entry name" value="Beta-barrel_RND"/>
    <property type="match status" value="1"/>
</dbReference>
<dbReference type="PANTHER" id="PTHR30158">
    <property type="entry name" value="ACRA/E-RELATED COMPONENT OF DRUG EFFLUX TRANSPORTER"/>
    <property type="match status" value="1"/>
</dbReference>
<evidence type="ECO:0000256" key="3">
    <source>
        <dbReference type="SAM" id="Coils"/>
    </source>
</evidence>
<reference evidence="9" key="1">
    <citation type="submission" date="2019-04" db="EMBL/GenBank/DDBJ databases">
        <authorList>
            <consortium name="Science for Life Laboratories"/>
        </authorList>
    </citation>
    <scope>NUCLEOTIDE SEQUENCE</scope>
    <source>
        <strain evidence="9">MBLW1</strain>
    </source>
</reference>
<sequence length="428" mass="47606">MNNRCDRIAGPRRFRNLECRWVVFAGMLAMMGGLGSISGCQRPSKEPPQKQADTLVVPIAKPVSRVVTETVEYTGRTDAVQAVSIRARVTGYLTKMPFQEGSEVNAGDLLFEIDPRPYQAILDEAQSQVDVYTAQWKLATKTLERDRSLGGAVSQQQLDQDVAQVEEANARIKMAQSTVQTAKLNLEFTKIRSPISGRISRYFYTLGNLVTQDQTLLTTVVSMNPMYVYFDLDERTYHRLTGSFQSGKPGTGSIESWLQELPVRMGLEGETGFPHEGKINFINNQVNPSTGTIAVRGVFANRQLRDGVWWLTPGMFTRIRLPIGEPASAVLVIDRAIGSDQGLKYVYVIDAENQVQYRRVKVGALQEDGLRVIEEGLDADEWVAVGALQQLRPKLRVERQEMRMPTIKTGEPIPVEGAQAKTPNAAKS</sequence>
<evidence type="ECO:0000259" key="8">
    <source>
        <dbReference type="Pfam" id="PF25967"/>
    </source>
</evidence>
<feature type="coiled-coil region" evidence="3">
    <location>
        <begin position="158"/>
        <end position="185"/>
    </location>
</feature>
<dbReference type="EMBL" id="LR586016">
    <property type="protein sequence ID" value="VIP03422.1"/>
    <property type="molecule type" value="Genomic_DNA"/>
</dbReference>
<evidence type="ECO:0000256" key="4">
    <source>
        <dbReference type="SAM" id="Phobius"/>
    </source>
</evidence>
<dbReference type="SUPFAM" id="SSF111369">
    <property type="entry name" value="HlyD-like secretion proteins"/>
    <property type="match status" value="1"/>
</dbReference>
<dbReference type="Proteomes" id="UP000464378">
    <property type="component" value="Chromosome"/>
</dbReference>
<dbReference type="AlphaFoldDB" id="A0A6C2YRC6"/>
<keyword evidence="10" id="KW-1185">Reference proteome</keyword>
<dbReference type="FunCoup" id="A0A6C2YRC6">
    <property type="interactions" value="298"/>
</dbReference>
<dbReference type="Gene3D" id="2.40.30.170">
    <property type="match status" value="1"/>
</dbReference>
<dbReference type="InterPro" id="IPR006143">
    <property type="entry name" value="RND_pump_MFP"/>
</dbReference>
<keyword evidence="4" id="KW-0812">Transmembrane</keyword>
<comment type="subcellular location">
    <subcellularLocation>
        <location evidence="1">Cell envelope</location>
    </subcellularLocation>
</comment>
<evidence type="ECO:0000313" key="10">
    <source>
        <dbReference type="Proteomes" id="UP000464378"/>
    </source>
</evidence>
<dbReference type="InParanoid" id="A0A6C2YRC6"/>
<proteinExistence type="inferred from homology"/>
<name>A0A6C2YRC6_9BACT</name>
<feature type="domain" description="Multidrug resistance protein MdtA-like beta-barrel" evidence="7">
    <location>
        <begin position="225"/>
        <end position="323"/>
    </location>
</feature>
<dbReference type="Gene3D" id="2.40.50.100">
    <property type="match status" value="1"/>
</dbReference>
<organism evidence="9">
    <name type="scientific">Tuwongella immobilis</name>
    <dbReference type="NCBI Taxonomy" id="692036"/>
    <lineage>
        <taxon>Bacteria</taxon>
        <taxon>Pseudomonadati</taxon>
        <taxon>Planctomycetota</taxon>
        <taxon>Planctomycetia</taxon>
        <taxon>Gemmatales</taxon>
        <taxon>Gemmataceae</taxon>
        <taxon>Tuwongella</taxon>
    </lineage>
</organism>
<dbReference type="GO" id="GO:0046677">
    <property type="term" value="P:response to antibiotic"/>
    <property type="evidence" value="ECO:0007669"/>
    <property type="project" value="TreeGrafter"/>
</dbReference>
<feature type="domain" description="Multidrug resistance protein MdtA-like barrel-sandwich hybrid" evidence="6">
    <location>
        <begin position="82"/>
        <end position="221"/>
    </location>
</feature>
<keyword evidence="4" id="KW-0472">Membrane</keyword>
<dbReference type="Pfam" id="PF25967">
    <property type="entry name" value="RND-MFP_C"/>
    <property type="match status" value="1"/>
</dbReference>
<dbReference type="InterPro" id="IPR058625">
    <property type="entry name" value="MdtA-like_BSH"/>
</dbReference>
<dbReference type="Pfam" id="PF25917">
    <property type="entry name" value="BSH_RND"/>
    <property type="match status" value="1"/>
</dbReference>
<dbReference type="InterPro" id="IPR058626">
    <property type="entry name" value="MdtA-like_b-barrel"/>
</dbReference>
<dbReference type="RefSeq" id="WP_232056203.1">
    <property type="nucleotide sequence ID" value="NZ_LR593887.1"/>
</dbReference>
<feature type="domain" description="Multidrug resistance protein MdtA-like C-terminal permuted SH3" evidence="8">
    <location>
        <begin position="329"/>
        <end position="389"/>
    </location>
</feature>
<dbReference type="EMBL" id="LR593887">
    <property type="protein sequence ID" value="VTS04216.1"/>
    <property type="molecule type" value="Genomic_DNA"/>
</dbReference>
<gene>
    <name evidence="9" type="ORF">GMBLW1_05380</name>
</gene>
<evidence type="ECO:0000259" key="7">
    <source>
        <dbReference type="Pfam" id="PF25944"/>
    </source>
</evidence>
<evidence type="ECO:0000259" key="5">
    <source>
        <dbReference type="Pfam" id="PF25876"/>
    </source>
</evidence>
<evidence type="ECO:0000256" key="2">
    <source>
        <dbReference type="ARBA" id="ARBA00009477"/>
    </source>
</evidence>
<dbReference type="PANTHER" id="PTHR30158:SF10">
    <property type="entry name" value="CATION EFFLUX PUMP"/>
    <property type="match status" value="1"/>
</dbReference>
<protein>
    <submittedName>
        <fullName evidence="9">Uncharacterized protein</fullName>
    </submittedName>
</protein>